<organism evidence="1 2">
    <name type="scientific">Erysiphe pulchra</name>
    <dbReference type="NCBI Taxonomy" id="225359"/>
    <lineage>
        <taxon>Eukaryota</taxon>
        <taxon>Fungi</taxon>
        <taxon>Dikarya</taxon>
        <taxon>Ascomycota</taxon>
        <taxon>Pezizomycotina</taxon>
        <taxon>Leotiomycetes</taxon>
        <taxon>Erysiphales</taxon>
        <taxon>Erysiphaceae</taxon>
        <taxon>Erysiphe</taxon>
    </lineage>
</organism>
<feature type="non-terminal residue" evidence="1">
    <location>
        <position position="108"/>
    </location>
</feature>
<accession>A0A2S4PID5</accession>
<gene>
    <name evidence="1" type="ORF">EPUL_006116</name>
</gene>
<dbReference type="EMBL" id="PEDP01007495">
    <property type="protein sequence ID" value="POS81811.1"/>
    <property type="molecule type" value="Genomic_DNA"/>
</dbReference>
<evidence type="ECO:0000313" key="1">
    <source>
        <dbReference type="EMBL" id="POS81811.1"/>
    </source>
</evidence>
<proteinExistence type="predicted"/>
<protein>
    <submittedName>
        <fullName evidence="1">Uncharacterized protein</fullName>
    </submittedName>
</protein>
<dbReference type="Proteomes" id="UP000237438">
    <property type="component" value="Unassembled WGS sequence"/>
</dbReference>
<name>A0A2S4PID5_9PEZI</name>
<evidence type="ECO:0000313" key="2">
    <source>
        <dbReference type="Proteomes" id="UP000237438"/>
    </source>
</evidence>
<keyword evidence="2" id="KW-1185">Reference proteome</keyword>
<reference evidence="1 2" key="1">
    <citation type="submission" date="2017-10" db="EMBL/GenBank/DDBJ databases">
        <title>Development of genomic resources for the powdery mildew, Erysiphe pulchra.</title>
        <authorList>
            <person name="Wadl P.A."/>
            <person name="Mack B.M."/>
            <person name="Moore G."/>
            <person name="Beltz S.B."/>
        </authorList>
    </citation>
    <scope>NUCLEOTIDE SEQUENCE [LARGE SCALE GENOMIC DNA]</scope>
    <source>
        <strain evidence="1">Cflorida</strain>
    </source>
</reference>
<dbReference type="AlphaFoldDB" id="A0A2S4PID5"/>
<comment type="caution">
    <text evidence="1">The sequence shown here is derived from an EMBL/GenBank/DDBJ whole genome shotgun (WGS) entry which is preliminary data.</text>
</comment>
<sequence length="108" mass="12482">MALFEQWRIPTAMSICRYRRRQRVRHTAQNRRYNSETLHSPVDINPSNKINGSISKFTEGTFDDARVDISEREQIAEEYARAFYEATSCVQKLGLGRDTSPLERALAS</sequence>